<dbReference type="Gene3D" id="1.10.10.10">
    <property type="entry name" value="Winged helix-like DNA-binding domain superfamily/Winged helix DNA-binding domain"/>
    <property type="match status" value="1"/>
</dbReference>
<evidence type="ECO:0000259" key="4">
    <source>
        <dbReference type="PROSITE" id="PS50949"/>
    </source>
</evidence>
<dbReference type="PANTHER" id="PTHR44846">
    <property type="entry name" value="MANNOSYL-D-GLYCERATE TRANSPORT/METABOLISM SYSTEM REPRESSOR MNGR-RELATED"/>
    <property type="match status" value="1"/>
</dbReference>
<evidence type="ECO:0000256" key="3">
    <source>
        <dbReference type="ARBA" id="ARBA00023163"/>
    </source>
</evidence>
<proteinExistence type="predicted"/>
<evidence type="ECO:0000256" key="2">
    <source>
        <dbReference type="ARBA" id="ARBA00023125"/>
    </source>
</evidence>
<dbReference type="Pfam" id="PF07702">
    <property type="entry name" value="UTRA"/>
    <property type="match status" value="1"/>
</dbReference>
<dbReference type="SUPFAM" id="SSF64288">
    <property type="entry name" value="Chorismate lyase-like"/>
    <property type="match status" value="1"/>
</dbReference>
<dbReference type="InterPro" id="IPR036390">
    <property type="entry name" value="WH_DNA-bd_sf"/>
</dbReference>
<dbReference type="CDD" id="cd07377">
    <property type="entry name" value="WHTH_GntR"/>
    <property type="match status" value="1"/>
</dbReference>
<gene>
    <name evidence="5" type="ORF">J2S03_001695</name>
</gene>
<evidence type="ECO:0000313" key="6">
    <source>
        <dbReference type="Proteomes" id="UP001232973"/>
    </source>
</evidence>
<dbReference type="Pfam" id="PF00392">
    <property type="entry name" value="GntR"/>
    <property type="match status" value="1"/>
</dbReference>
<keyword evidence="2" id="KW-0238">DNA-binding</keyword>
<evidence type="ECO:0000256" key="1">
    <source>
        <dbReference type="ARBA" id="ARBA00023015"/>
    </source>
</evidence>
<dbReference type="EMBL" id="JAUSTP010000011">
    <property type="protein sequence ID" value="MDQ0189848.1"/>
    <property type="molecule type" value="Genomic_DNA"/>
</dbReference>
<dbReference type="PRINTS" id="PR00035">
    <property type="entry name" value="HTHGNTR"/>
</dbReference>
<protein>
    <submittedName>
        <fullName evidence="5">GntR family transcriptional regulator</fullName>
    </submittedName>
</protein>
<sequence>MIDRSNSVPLYLQVKQWMVEKMDSGEWQEGDMIQPERELAEDFGVNRLTVRQAISELAAEGRVVRTRGRGTFVSSPKIQQPLGQLTSFTEDMRRLGMVASSRVLKLEIREATAVERTMLALPPQGLVFELNRLRLADGIPMALENAVLCYELCEKLTEVSFVELQSLYVALKEKCGLELTRAHQTIETLVPPQHMAELLKSPEGAPVLKMTRKTFTRDGTPVEWVRSFYRGDRYRFESELLL</sequence>
<dbReference type="Gene3D" id="3.40.1410.10">
    <property type="entry name" value="Chorismate lyase-like"/>
    <property type="match status" value="1"/>
</dbReference>
<comment type="caution">
    <text evidence="5">The sequence shown here is derived from an EMBL/GenBank/DDBJ whole genome shotgun (WGS) entry which is preliminary data.</text>
</comment>
<dbReference type="InterPro" id="IPR028978">
    <property type="entry name" value="Chorismate_lyase_/UTRA_dom_sf"/>
</dbReference>
<organism evidence="5 6">
    <name type="scientific">Alicyclobacillus cycloheptanicus</name>
    <dbReference type="NCBI Taxonomy" id="1457"/>
    <lineage>
        <taxon>Bacteria</taxon>
        <taxon>Bacillati</taxon>
        <taxon>Bacillota</taxon>
        <taxon>Bacilli</taxon>
        <taxon>Bacillales</taxon>
        <taxon>Alicyclobacillaceae</taxon>
        <taxon>Alicyclobacillus</taxon>
    </lineage>
</organism>
<dbReference type="PANTHER" id="PTHR44846:SF1">
    <property type="entry name" value="MANNOSYL-D-GLYCERATE TRANSPORT_METABOLISM SYSTEM REPRESSOR MNGR-RELATED"/>
    <property type="match status" value="1"/>
</dbReference>
<keyword evidence="1" id="KW-0805">Transcription regulation</keyword>
<dbReference type="InterPro" id="IPR036388">
    <property type="entry name" value="WH-like_DNA-bd_sf"/>
</dbReference>
<dbReference type="PROSITE" id="PS50949">
    <property type="entry name" value="HTH_GNTR"/>
    <property type="match status" value="1"/>
</dbReference>
<dbReference type="InterPro" id="IPR000524">
    <property type="entry name" value="Tscrpt_reg_HTH_GntR"/>
</dbReference>
<keyword evidence="6" id="KW-1185">Reference proteome</keyword>
<name>A0ABT9XHQ7_9BACL</name>
<dbReference type="SMART" id="SM00866">
    <property type="entry name" value="UTRA"/>
    <property type="match status" value="1"/>
</dbReference>
<keyword evidence="3" id="KW-0804">Transcription</keyword>
<dbReference type="SMART" id="SM00345">
    <property type="entry name" value="HTH_GNTR"/>
    <property type="match status" value="1"/>
</dbReference>
<dbReference type="SUPFAM" id="SSF46785">
    <property type="entry name" value="Winged helix' DNA-binding domain"/>
    <property type="match status" value="1"/>
</dbReference>
<evidence type="ECO:0000313" key="5">
    <source>
        <dbReference type="EMBL" id="MDQ0189848.1"/>
    </source>
</evidence>
<dbReference type="RefSeq" id="WP_274457266.1">
    <property type="nucleotide sequence ID" value="NZ_CP067097.1"/>
</dbReference>
<feature type="domain" description="HTH gntR-type" evidence="4">
    <location>
        <begin position="8"/>
        <end position="76"/>
    </location>
</feature>
<accession>A0ABT9XHQ7</accession>
<dbReference type="InterPro" id="IPR011663">
    <property type="entry name" value="UTRA"/>
</dbReference>
<reference evidence="5 6" key="1">
    <citation type="submission" date="2023-07" db="EMBL/GenBank/DDBJ databases">
        <title>Genomic Encyclopedia of Type Strains, Phase IV (KMG-IV): sequencing the most valuable type-strain genomes for metagenomic binning, comparative biology and taxonomic classification.</title>
        <authorList>
            <person name="Goeker M."/>
        </authorList>
    </citation>
    <scope>NUCLEOTIDE SEQUENCE [LARGE SCALE GENOMIC DNA]</scope>
    <source>
        <strain evidence="5 6">DSM 4006</strain>
    </source>
</reference>
<dbReference type="Proteomes" id="UP001232973">
    <property type="component" value="Unassembled WGS sequence"/>
</dbReference>
<dbReference type="InterPro" id="IPR050679">
    <property type="entry name" value="Bact_HTH_transcr_reg"/>
</dbReference>